<name>A0AAN6TNW3_9PEZI</name>
<gene>
    <name evidence="1" type="ORF">N657DRAFT_490343</name>
</gene>
<evidence type="ECO:0000313" key="1">
    <source>
        <dbReference type="EMBL" id="KAK4117959.1"/>
    </source>
</evidence>
<comment type="caution">
    <text evidence="1">The sequence shown here is derived from an EMBL/GenBank/DDBJ whole genome shotgun (WGS) entry which is preliminary data.</text>
</comment>
<evidence type="ECO:0000313" key="2">
    <source>
        <dbReference type="Proteomes" id="UP001302602"/>
    </source>
</evidence>
<protein>
    <submittedName>
        <fullName evidence="1">Uncharacterized protein</fullName>
    </submittedName>
</protein>
<accession>A0AAN6TNW3</accession>
<keyword evidence="2" id="KW-1185">Reference proteome</keyword>
<dbReference type="RefSeq" id="XP_062641732.1">
    <property type="nucleotide sequence ID" value="XM_062787617.1"/>
</dbReference>
<sequence length="262" mass="29384">MTGPHSKRGAFSVSYRPAVGETVEQFQSCIEKFVTKGCAFFGAEEVEANVRYYRFVLCLRTPLRITSLWSGKKWKRAGAFGVVVDVCYPALGEGVGSFLSRQASLIRRRSSESVFGSWDRVIAERESVLRLQTEQRRQYRKRERRQLQSASPVEKAKLGGGPLIPKGVGVECPSVCVSRLALWNMEFEAMAMADLDMAPVELGSCIDLVLFFRLSLMLIIGLSPQRMSINVGNESTEIEWEREYGDRVGSISSELRLIVVEL</sequence>
<dbReference type="AlphaFoldDB" id="A0AAN6TNW3"/>
<reference evidence="1" key="1">
    <citation type="journal article" date="2023" name="Mol. Phylogenet. Evol.">
        <title>Genome-scale phylogeny and comparative genomics of the fungal order Sordariales.</title>
        <authorList>
            <person name="Hensen N."/>
            <person name="Bonometti L."/>
            <person name="Westerberg I."/>
            <person name="Brannstrom I.O."/>
            <person name="Guillou S."/>
            <person name="Cros-Aarteil S."/>
            <person name="Calhoun S."/>
            <person name="Haridas S."/>
            <person name="Kuo A."/>
            <person name="Mondo S."/>
            <person name="Pangilinan J."/>
            <person name="Riley R."/>
            <person name="LaButti K."/>
            <person name="Andreopoulos B."/>
            <person name="Lipzen A."/>
            <person name="Chen C."/>
            <person name="Yan M."/>
            <person name="Daum C."/>
            <person name="Ng V."/>
            <person name="Clum A."/>
            <person name="Steindorff A."/>
            <person name="Ohm R.A."/>
            <person name="Martin F."/>
            <person name="Silar P."/>
            <person name="Natvig D.O."/>
            <person name="Lalanne C."/>
            <person name="Gautier V."/>
            <person name="Ament-Velasquez S.L."/>
            <person name="Kruys A."/>
            <person name="Hutchinson M.I."/>
            <person name="Powell A.J."/>
            <person name="Barry K."/>
            <person name="Miller A.N."/>
            <person name="Grigoriev I.V."/>
            <person name="Debuchy R."/>
            <person name="Gladieux P."/>
            <person name="Hiltunen Thoren M."/>
            <person name="Johannesson H."/>
        </authorList>
    </citation>
    <scope>NUCLEOTIDE SEQUENCE</scope>
    <source>
        <strain evidence="1">CBS 731.68</strain>
    </source>
</reference>
<reference evidence="1" key="2">
    <citation type="submission" date="2023-05" db="EMBL/GenBank/DDBJ databases">
        <authorList>
            <consortium name="Lawrence Berkeley National Laboratory"/>
            <person name="Steindorff A."/>
            <person name="Hensen N."/>
            <person name="Bonometti L."/>
            <person name="Westerberg I."/>
            <person name="Brannstrom I.O."/>
            <person name="Guillou S."/>
            <person name="Cros-Aarteil S."/>
            <person name="Calhoun S."/>
            <person name="Haridas S."/>
            <person name="Kuo A."/>
            <person name="Mondo S."/>
            <person name="Pangilinan J."/>
            <person name="Riley R."/>
            <person name="Labutti K."/>
            <person name="Andreopoulos B."/>
            <person name="Lipzen A."/>
            <person name="Chen C."/>
            <person name="Yanf M."/>
            <person name="Daum C."/>
            <person name="Ng V."/>
            <person name="Clum A."/>
            <person name="Ohm R."/>
            <person name="Martin F."/>
            <person name="Silar P."/>
            <person name="Natvig D."/>
            <person name="Lalanne C."/>
            <person name="Gautier V."/>
            <person name="Ament-Velasquez S.L."/>
            <person name="Kruys A."/>
            <person name="Hutchinson M.I."/>
            <person name="Powell A.J."/>
            <person name="Barry K."/>
            <person name="Miller A.N."/>
            <person name="Grigoriev I.V."/>
            <person name="Debuchy R."/>
            <person name="Gladieux P."/>
            <person name="Thoren M.H."/>
            <person name="Johannesson H."/>
        </authorList>
    </citation>
    <scope>NUCLEOTIDE SEQUENCE</scope>
    <source>
        <strain evidence="1">CBS 731.68</strain>
    </source>
</reference>
<dbReference type="EMBL" id="MU853302">
    <property type="protein sequence ID" value="KAK4117959.1"/>
    <property type="molecule type" value="Genomic_DNA"/>
</dbReference>
<dbReference type="GeneID" id="87824387"/>
<proteinExistence type="predicted"/>
<organism evidence="1 2">
    <name type="scientific">Parathielavia appendiculata</name>
    <dbReference type="NCBI Taxonomy" id="2587402"/>
    <lineage>
        <taxon>Eukaryota</taxon>
        <taxon>Fungi</taxon>
        <taxon>Dikarya</taxon>
        <taxon>Ascomycota</taxon>
        <taxon>Pezizomycotina</taxon>
        <taxon>Sordariomycetes</taxon>
        <taxon>Sordariomycetidae</taxon>
        <taxon>Sordariales</taxon>
        <taxon>Chaetomiaceae</taxon>
        <taxon>Parathielavia</taxon>
    </lineage>
</organism>
<dbReference type="Proteomes" id="UP001302602">
    <property type="component" value="Unassembled WGS sequence"/>
</dbReference>